<sequence>MVSQCSLETMELISSICYHIWKARNLMIFQQKNIPVLEILDQASSTLHEYKKMQQKGLNKIGTNQPKCSNEQNWTPPPANTLKANVDAHFHSDGHWGLGWIVRKMDVNCIGAATKVIRARTATEAEALG</sequence>
<dbReference type="PANTHER" id="PTHR47074:SF11">
    <property type="entry name" value="REVERSE TRANSCRIPTASE-LIKE PROTEIN"/>
    <property type="match status" value="1"/>
</dbReference>
<keyword evidence="2" id="KW-1185">Reference proteome</keyword>
<protein>
    <submittedName>
        <fullName evidence="1">Uncharacterized protein</fullName>
    </submittedName>
</protein>
<dbReference type="Proteomes" id="UP000265520">
    <property type="component" value="Unassembled WGS sequence"/>
</dbReference>
<dbReference type="AlphaFoldDB" id="A0A392R1V9"/>
<dbReference type="InterPro" id="IPR052929">
    <property type="entry name" value="RNase_H-like_EbsB-rel"/>
</dbReference>
<evidence type="ECO:0000313" key="1">
    <source>
        <dbReference type="EMBL" id="MCI30237.1"/>
    </source>
</evidence>
<name>A0A392R1V9_9FABA</name>
<evidence type="ECO:0000313" key="2">
    <source>
        <dbReference type="Proteomes" id="UP000265520"/>
    </source>
</evidence>
<reference evidence="1 2" key="1">
    <citation type="journal article" date="2018" name="Front. Plant Sci.">
        <title>Red Clover (Trifolium pratense) and Zigzag Clover (T. medium) - A Picture of Genomic Similarities and Differences.</title>
        <authorList>
            <person name="Dluhosova J."/>
            <person name="Istvanek J."/>
            <person name="Nedelnik J."/>
            <person name="Repkova J."/>
        </authorList>
    </citation>
    <scope>NUCLEOTIDE SEQUENCE [LARGE SCALE GENOMIC DNA]</scope>
    <source>
        <strain evidence="2">cv. 10/8</strain>
        <tissue evidence="1">Leaf</tissue>
    </source>
</reference>
<comment type="caution">
    <text evidence="1">The sequence shown here is derived from an EMBL/GenBank/DDBJ whole genome shotgun (WGS) entry which is preliminary data.</text>
</comment>
<organism evidence="1 2">
    <name type="scientific">Trifolium medium</name>
    <dbReference type="NCBI Taxonomy" id="97028"/>
    <lineage>
        <taxon>Eukaryota</taxon>
        <taxon>Viridiplantae</taxon>
        <taxon>Streptophyta</taxon>
        <taxon>Embryophyta</taxon>
        <taxon>Tracheophyta</taxon>
        <taxon>Spermatophyta</taxon>
        <taxon>Magnoliopsida</taxon>
        <taxon>eudicotyledons</taxon>
        <taxon>Gunneridae</taxon>
        <taxon>Pentapetalae</taxon>
        <taxon>rosids</taxon>
        <taxon>fabids</taxon>
        <taxon>Fabales</taxon>
        <taxon>Fabaceae</taxon>
        <taxon>Papilionoideae</taxon>
        <taxon>50 kb inversion clade</taxon>
        <taxon>NPAAA clade</taxon>
        <taxon>Hologalegina</taxon>
        <taxon>IRL clade</taxon>
        <taxon>Trifolieae</taxon>
        <taxon>Trifolium</taxon>
    </lineage>
</organism>
<proteinExistence type="predicted"/>
<dbReference type="PANTHER" id="PTHR47074">
    <property type="entry name" value="BNAC02G40300D PROTEIN"/>
    <property type="match status" value="1"/>
</dbReference>
<feature type="non-terminal residue" evidence="1">
    <location>
        <position position="129"/>
    </location>
</feature>
<dbReference type="EMBL" id="LXQA010178072">
    <property type="protein sequence ID" value="MCI30237.1"/>
    <property type="molecule type" value="Genomic_DNA"/>
</dbReference>
<accession>A0A392R1V9</accession>